<comment type="subunit">
    <text evidence="7">Part of the 50S ribosomal subunit; part of the 5S rRNA/L5/L18/L25 subcomplex. Contacts the 5S and 23S rRNAs.</text>
</comment>
<evidence type="ECO:0000256" key="8">
    <source>
        <dbReference type="SAM" id="MobiDB-lite"/>
    </source>
</evidence>
<dbReference type="GO" id="GO:0006412">
    <property type="term" value="P:translation"/>
    <property type="evidence" value="ECO:0007669"/>
    <property type="project" value="UniProtKB-UniRule"/>
</dbReference>
<comment type="function">
    <text evidence="7">This is one of the proteins that bind and probably mediate the attachment of the 5S RNA into the large ribosomal subunit, where it forms part of the central protuberance.</text>
</comment>
<dbReference type="Gene3D" id="3.30.420.100">
    <property type="match status" value="1"/>
</dbReference>
<dbReference type="InterPro" id="IPR004389">
    <property type="entry name" value="Ribosomal_uL18_bac-type"/>
</dbReference>
<evidence type="ECO:0000256" key="3">
    <source>
        <dbReference type="ARBA" id="ARBA00022884"/>
    </source>
</evidence>
<dbReference type="InterPro" id="IPR057268">
    <property type="entry name" value="Ribosomal_L18"/>
</dbReference>
<dbReference type="EMBL" id="JAHVHU010000013">
    <property type="protein sequence ID" value="MBY5959316.1"/>
    <property type="molecule type" value="Genomic_DNA"/>
</dbReference>
<dbReference type="HAMAP" id="MF_01337_B">
    <property type="entry name" value="Ribosomal_uL18_B"/>
    <property type="match status" value="1"/>
</dbReference>
<protein>
    <recommendedName>
        <fullName evidence="6 7">Large ribosomal subunit protein uL18</fullName>
    </recommendedName>
</protein>
<keyword evidence="3 7" id="KW-0694">RNA-binding</keyword>
<comment type="similarity">
    <text evidence="1 7">Belongs to the universal ribosomal protein uL18 family.</text>
</comment>
<dbReference type="Pfam" id="PF00861">
    <property type="entry name" value="Ribosomal_L18p"/>
    <property type="match status" value="1"/>
</dbReference>
<evidence type="ECO:0000256" key="4">
    <source>
        <dbReference type="ARBA" id="ARBA00022980"/>
    </source>
</evidence>
<dbReference type="GO" id="GO:0003735">
    <property type="term" value="F:structural constituent of ribosome"/>
    <property type="evidence" value="ECO:0007669"/>
    <property type="project" value="InterPro"/>
</dbReference>
<reference evidence="9" key="1">
    <citation type="submission" date="2021-06" db="EMBL/GenBank/DDBJ databases">
        <title>44 bacteria genomes isolated from Dapeng, Shenzhen.</title>
        <authorList>
            <person name="Zheng W."/>
            <person name="Yu S."/>
            <person name="Huang Y."/>
        </authorList>
    </citation>
    <scope>NUCLEOTIDE SEQUENCE</scope>
    <source>
        <strain evidence="9">DP5N28-2</strain>
    </source>
</reference>
<dbReference type="FunFam" id="3.30.420.100:FF:000001">
    <property type="entry name" value="50S ribosomal protein L18"/>
    <property type="match status" value="1"/>
</dbReference>
<feature type="compositionally biased region" description="Basic residues" evidence="8">
    <location>
        <begin position="1"/>
        <end position="20"/>
    </location>
</feature>
<evidence type="ECO:0000313" key="10">
    <source>
        <dbReference type="Proteomes" id="UP000753961"/>
    </source>
</evidence>
<evidence type="ECO:0000313" key="9">
    <source>
        <dbReference type="EMBL" id="MBY5959316.1"/>
    </source>
</evidence>
<gene>
    <name evidence="7 9" type="primary">rplR</name>
    <name evidence="9" type="ORF">KUV50_14280</name>
</gene>
<dbReference type="AlphaFoldDB" id="A0A953HW86"/>
<evidence type="ECO:0000256" key="7">
    <source>
        <dbReference type="HAMAP-Rule" id="MF_01337"/>
    </source>
</evidence>
<accession>A0A953HW86</accession>
<evidence type="ECO:0000256" key="1">
    <source>
        <dbReference type="ARBA" id="ARBA00007116"/>
    </source>
</evidence>
<dbReference type="NCBIfam" id="TIGR00060">
    <property type="entry name" value="L18_bact"/>
    <property type="match status" value="1"/>
</dbReference>
<dbReference type="PANTHER" id="PTHR12899">
    <property type="entry name" value="39S RIBOSOMAL PROTEIN L18, MITOCHONDRIAL"/>
    <property type="match status" value="1"/>
</dbReference>
<evidence type="ECO:0000256" key="6">
    <source>
        <dbReference type="ARBA" id="ARBA00035197"/>
    </source>
</evidence>
<evidence type="ECO:0000256" key="5">
    <source>
        <dbReference type="ARBA" id="ARBA00023274"/>
    </source>
</evidence>
<dbReference type="RefSeq" id="WP_222580852.1">
    <property type="nucleotide sequence ID" value="NZ_JAHVHU010000013.1"/>
</dbReference>
<dbReference type="SUPFAM" id="SSF53137">
    <property type="entry name" value="Translational machinery components"/>
    <property type="match status" value="1"/>
</dbReference>
<keyword evidence="10" id="KW-1185">Reference proteome</keyword>
<dbReference type="InterPro" id="IPR005484">
    <property type="entry name" value="Ribosomal_uL18_bac/plant/anim"/>
</dbReference>
<proteinExistence type="inferred from homology"/>
<dbReference type="GO" id="GO:0008097">
    <property type="term" value="F:5S rRNA binding"/>
    <property type="evidence" value="ECO:0007669"/>
    <property type="project" value="TreeGrafter"/>
</dbReference>
<feature type="region of interest" description="Disordered" evidence="8">
    <location>
        <begin position="1"/>
        <end position="24"/>
    </location>
</feature>
<keyword evidence="2 7" id="KW-0699">rRNA-binding</keyword>
<sequence length="117" mass="13041">MKMTKTARRNRIKKRVRRKINGNADQPRLTIYRSNKGISCQLIDDVTNTTVVAASSKEKGFNAEGTKSDQAKEIGKLIAERAKAKNIESVVFDRSGYLYHGRIKALAEGAREGGLKF</sequence>
<organism evidence="9 10">
    <name type="scientific">Membranihabitans marinus</name>
    <dbReference type="NCBI Taxonomy" id="1227546"/>
    <lineage>
        <taxon>Bacteria</taxon>
        <taxon>Pseudomonadati</taxon>
        <taxon>Bacteroidota</taxon>
        <taxon>Saprospiria</taxon>
        <taxon>Saprospirales</taxon>
        <taxon>Saprospiraceae</taxon>
        <taxon>Membranihabitans</taxon>
    </lineage>
</organism>
<dbReference type="CDD" id="cd00432">
    <property type="entry name" value="Ribosomal_L18_L5e"/>
    <property type="match status" value="1"/>
</dbReference>
<name>A0A953HW86_9BACT</name>
<comment type="caution">
    <text evidence="9">The sequence shown here is derived from an EMBL/GenBank/DDBJ whole genome shotgun (WGS) entry which is preliminary data.</text>
</comment>
<dbReference type="GO" id="GO:0022625">
    <property type="term" value="C:cytosolic large ribosomal subunit"/>
    <property type="evidence" value="ECO:0007669"/>
    <property type="project" value="TreeGrafter"/>
</dbReference>
<dbReference type="PANTHER" id="PTHR12899:SF3">
    <property type="entry name" value="LARGE RIBOSOMAL SUBUNIT PROTEIN UL18M"/>
    <property type="match status" value="1"/>
</dbReference>
<evidence type="ECO:0000256" key="2">
    <source>
        <dbReference type="ARBA" id="ARBA00022730"/>
    </source>
</evidence>
<keyword evidence="5 7" id="KW-0687">Ribonucleoprotein</keyword>
<dbReference type="Proteomes" id="UP000753961">
    <property type="component" value="Unassembled WGS sequence"/>
</dbReference>
<keyword evidence="4 7" id="KW-0689">Ribosomal protein</keyword>